<sequence>MKEWELFEPVRKLFEAAGYDVNAEVRDCDVTAVKDGELVIAELKKNLSVALLAQGVKRQRCGADVYIAVPKPGRYSPKKMRDTFAVIKKLELGLIFVNLLGDNSYAEIVFEPREYRRPKNDAKKRRAILEEIGGRTDDVNIGGVTGRKIATAYTEKCIHIACILDKYGPLSPKQVREAGGDEKCRNILYFNVYGWFERVGRGVYGITLEGRRGLMEYPELERYYTELVEAHDGRQKAKDNTGLL</sequence>
<comment type="caution">
    <text evidence="1">The sequence shown here is derived from an EMBL/GenBank/DDBJ whole genome shotgun (WGS) entry which is preliminary data.</text>
</comment>
<organism evidence="1 2">
    <name type="scientific">Candidatus Ornithomonoglobus intestinigallinarum</name>
    <dbReference type="NCBI Taxonomy" id="2840894"/>
    <lineage>
        <taxon>Bacteria</taxon>
        <taxon>Bacillati</taxon>
        <taxon>Bacillota</taxon>
        <taxon>Clostridia</taxon>
        <taxon>Candidatus Ornithomonoglobus</taxon>
    </lineage>
</organism>
<name>A0A9D1H400_9FIRM</name>
<evidence type="ECO:0000313" key="2">
    <source>
        <dbReference type="Proteomes" id="UP000824165"/>
    </source>
</evidence>
<proteinExistence type="predicted"/>
<evidence type="ECO:0000313" key="1">
    <source>
        <dbReference type="EMBL" id="HIT86125.1"/>
    </source>
</evidence>
<reference evidence="1" key="2">
    <citation type="journal article" date="2021" name="PeerJ">
        <title>Extensive microbial diversity within the chicken gut microbiome revealed by metagenomics and culture.</title>
        <authorList>
            <person name="Gilroy R."/>
            <person name="Ravi A."/>
            <person name="Getino M."/>
            <person name="Pursley I."/>
            <person name="Horton D.L."/>
            <person name="Alikhan N.F."/>
            <person name="Baker D."/>
            <person name="Gharbi K."/>
            <person name="Hall N."/>
            <person name="Watson M."/>
            <person name="Adriaenssens E.M."/>
            <person name="Foster-Nyarko E."/>
            <person name="Jarju S."/>
            <person name="Secka A."/>
            <person name="Antonio M."/>
            <person name="Oren A."/>
            <person name="Chaudhuri R.R."/>
            <person name="La Ragione R."/>
            <person name="Hildebrand F."/>
            <person name="Pallen M.J."/>
        </authorList>
    </citation>
    <scope>NUCLEOTIDE SEQUENCE</scope>
    <source>
        <strain evidence="1">CHK181-108</strain>
    </source>
</reference>
<gene>
    <name evidence="1" type="ORF">IAA60_09535</name>
</gene>
<dbReference type="Proteomes" id="UP000824165">
    <property type="component" value="Unassembled WGS sequence"/>
</dbReference>
<dbReference type="AlphaFoldDB" id="A0A9D1H400"/>
<protein>
    <submittedName>
        <fullName evidence="1">Uncharacterized protein</fullName>
    </submittedName>
</protein>
<accession>A0A9D1H400</accession>
<dbReference type="InterPro" id="IPR018679">
    <property type="entry name" value="DUF2161"/>
</dbReference>
<reference evidence="1" key="1">
    <citation type="submission" date="2020-10" db="EMBL/GenBank/DDBJ databases">
        <authorList>
            <person name="Gilroy R."/>
        </authorList>
    </citation>
    <scope>NUCLEOTIDE SEQUENCE</scope>
    <source>
        <strain evidence="1">CHK181-108</strain>
    </source>
</reference>
<dbReference type="EMBL" id="DVLU01000103">
    <property type="protein sequence ID" value="HIT86125.1"/>
    <property type="molecule type" value="Genomic_DNA"/>
</dbReference>
<dbReference type="Pfam" id="PF09929">
    <property type="entry name" value="DUF2161"/>
    <property type="match status" value="1"/>
</dbReference>